<evidence type="ECO:0000259" key="1">
    <source>
        <dbReference type="Pfam" id="PF04273"/>
    </source>
</evidence>
<protein>
    <submittedName>
        <fullName evidence="2">Beta-lactamase hydrolase-like protein</fullName>
        <ecNumber evidence="2">3.-.-.-</ecNumber>
    </submittedName>
</protein>
<gene>
    <name evidence="2" type="primary">blh</name>
    <name evidence="2" type="ORF">PIGHUM_00570</name>
</gene>
<evidence type="ECO:0000313" key="2">
    <source>
        <dbReference type="EMBL" id="VCU68519.1"/>
    </source>
</evidence>
<dbReference type="Pfam" id="PF04273">
    <property type="entry name" value="BLH_phosphatase"/>
    <property type="match status" value="1"/>
</dbReference>
<keyword evidence="2" id="KW-0378">Hydrolase</keyword>
<name>A0A3P4AWT3_9BURK</name>
<keyword evidence="3" id="KW-1185">Reference proteome</keyword>
<dbReference type="InterPro" id="IPR005939">
    <property type="entry name" value="BLH_phosphatase-like"/>
</dbReference>
<feature type="domain" description="Beta-lactamase hydrolase-like protein phosphatase-like" evidence="1">
    <location>
        <begin position="4"/>
        <end position="112"/>
    </location>
</feature>
<dbReference type="EC" id="3.-.-.-" evidence="2"/>
<dbReference type="AlphaFoldDB" id="A0A3P4AWT3"/>
<reference evidence="2 3" key="1">
    <citation type="submission" date="2018-10" db="EMBL/GenBank/DDBJ databases">
        <authorList>
            <person name="Criscuolo A."/>
        </authorList>
    </citation>
    <scope>NUCLEOTIDE SEQUENCE [LARGE SCALE GENOMIC DNA]</scope>
    <source>
        <strain evidence="2">DnA1</strain>
    </source>
</reference>
<accession>A0A3P4AWT3</accession>
<organism evidence="2 3">
    <name type="scientific">Pigmentiphaga humi</name>
    <dbReference type="NCBI Taxonomy" id="2478468"/>
    <lineage>
        <taxon>Bacteria</taxon>
        <taxon>Pseudomonadati</taxon>
        <taxon>Pseudomonadota</taxon>
        <taxon>Betaproteobacteria</taxon>
        <taxon>Burkholderiales</taxon>
        <taxon>Alcaligenaceae</taxon>
        <taxon>Pigmentiphaga</taxon>
    </lineage>
</organism>
<dbReference type="Proteomes" id="UP000277294">
    <property type="component" value="Unassembled WGS sequence"/>
</dbReference>
<dbReference type="RefSeq" id="WP_124077760.1">
    <property type="nucleotide sequence ID" value="NZ_UWPJ01000006.1"/>
</dbReference>
<dbReference type="OrthoDB" id="9802771at2"/>
<dbReference type="InterPro" id="IPR029021">
    <property type="entry name" value="Prot-tyrosine_phosphatase-like"/>
</dbReference>
<dbReference type="NCBIfam" id="TIGR01244">
    <property type="entry name" value="TIGR01244 family sulfur transferase"/>
    <property type="match status" value="1"/>
</dbReference>
<evidence type="ECO:0000313" key="3">
    <source>
        <dbReference type="Proteomes" id="UP000277294"/>
    </source>
</evidence>
<proteinExistence type="predicted"/>
<dbReference type="GO" id="GO:0016787">
    <property type="term" value="F:hydrolase activity"/>
    <property type="evidence" value="ECO:0007669"/>
    <property type="project" value="UniProtKB-KW"/>
</dbReference>
<sequence>MSAFTSLTEQFAVAPQLAPEDMAAVAAAGFKSVINNRPDFEGGPAQPSSEQMRAAAEAAGLRYVYQPVVGANIQPADVAALAAQLEELPQPVLAFCRSGARSSKLFMLAQQSAN</sequence>
<dbReference type="EMBL" id="UWPJ01000006">
    <property type="protein sequence ID" value="VCU68519.1"/>
    <property type="molecule type" value="Genomic_DNA"/>
</dbReference>
<dbReference type="Gene3D" id="3.90.190.10">
    <property type="entry name" value="Protein tyrosine phosphatase superfamily"/>
    <property type="match status" value="1"/>
</dbReference>
<dbReference type="SUPFAM" id="SSF52799">
    <property type="entry name" value="(Phosphotyrosine protein) phosphatases II"/>
    <property type="match status" value="1"/>
</dbReference>